<keyword evidence="3" id="KW-1185">Reference proteome</keyword>
<protein>
    <submittedName>
        <fullName evidence="2">Uncharacterized protein</fullName>
    </submittedName>
</protein>
<organism evidence="2 3">
    <name type="scientific">Dendrobium nobile</name>
    <name type="common">Orchid</name>
    <dbReference type="NCBI Taxonomy" id="94219"/>
    <lineage>
        <taxon>Eukaryota</taxon>
        <taxon>Viridiplantae</taxon>
        <taxon>Streptophyta</taxon>
        <taxon>Embryophyta</taxon>
        <taxon>Tracheophyta</taxon>
        <taxon>Spermatophyta</taxon>
        <taxon>Magnoliopsida</taxon>
        <taxon>Liliopsida</taxon>
        <taxon>Asparagales</taxon>
        <taxon>Orchidaceae</taxon>
        <taxon>Epidendroideae</taxon>
        <taxon>Malaxideae</taxon>
        <taxon>Dendrobiinae</taxon>
        <taxon>Dendrobium</taxon>
    </lineage>
</organism>
<dbReference type="AlphaFoldDB" id="A0A8T3BV71"/>
<keyword evidence="1" id="KW-1133">Transmembrane helix</keyword>
<gene>
    <name evidence="2" type="ORF">KFK09_007832</name>
</gene>
<dbReference type="Proteomes" id="UP000829196">
    <property type="component" value="Unassembled WGS sequence"/>
</dbReference>
<feature type="transmembrane region" description="Helical" evidence="1">
    <location>
        <begin position="21"/>
        <end position="40"/>
    </location>
</feature>
<evidence type="ECO:0000313" key="2">
    <source>
        <dbReference type="EMBL" id="KAI0520360.1"/>
    </source>
</evidence>
<comment type="caution">
    <text evidence="2">The sequence shown here is derived from an EMBL/GenBank/DDBJ whole genome shotgun (WGS) entry which is preliminary data.</text>
</comment>
<keyword evidence="1" id="KW-0812">Transmembrane</keyword>
<reference evidence="2" key="1">
    <citation type="journal article" date="2022" name="Front. Genet.">
        <title>Chromosome-Scale Assembly of the Dendrobium nobile Genome Provides Insights Into the Molecular Mechanism of the Biosynthesis of the Medicinal Active Ingredient of Dendrobium.</title>
        <authorList>
            <person name="Xu Q."/>
            <person name="Niu S.-C."/>
            <person name="Li K.-L."/>
            <person name="Zheng P.-J."/>
            <person name="Zhang X.-J."/>
            <person name="Jia Y."/>
            <person name="Liu Y."/>
            <person name="Niu Y.-X."/>
            <person name="Yu L.-H."/>
            <person name="Chen D.-F."/>
            <person name="Zhang G.-Q."/>
        </authorList>
    </citation>
    <scope>NUCLEOTIDE SEQUENCE</scope>
    <source>
        <tissue evidence="2">Leaf</tissue>
    </source>
</reference>
<evidence type="ECO:0000313" key="3">
    <source>
        <dbReference type="Proteomes" id="UP000829196"/>
    </source>
</evidence>
<dbReference type="EMBL" id="JAGYWB010000006">
    <property type="protein sequence ID" value="KAI0520360.1"/>
    <property type="molecule type" value="Genomic_DNA"/>
</dbReference>
<keyword evidence="1" id="KW-0472">Membrane</keyword>
<evidence type="ECO:0000256" key="1">
    <source>
        <dbReference type="SAM" id="Phobius"/>
    </source>
</evidence>
<sequence length="106" mass="12271">MFAMIEVDAICKKNELKLLHIIFLSVFHENFLQVYIFMILSPGKSFSSNQLLLSFWNSLNENSPNFDPLIKANLSTLNMVFFPPMLNIMEYSLFSSSSFIIFDNDC</sequence>
<name>A0A8T3BV71_DENNO</name>
<accession>A0A8T3BV71</accession>
<proteinExistence type="predicted"/>